<evidence type="ECO:0000259" key="3">
    <source>
        <dbReference type="PROSITE" id="PS51782"/>
    </source>
</evidence>
<gene>
    <name evidence="4" type="ORF">GSM42_18200</name>
</gene>
<dbReference type="InterPro" id="IPR036908">
    <property type="entry name" value="RlpA-like_sf"/>
</dbReference>
<dbReference type="SUPFAM" id="SSF54106">
    <property type="entry name" value="LysM domain"/>
    <property type="match status" value="1"/>
</dbReference>
<dbReference type="InterPro" id="IPR010611">
    <property type="entry name" value="3D_dom"/>
</dbReference>
<dbReference type="Gene3D" id="2.40.40.10">
    <property type="entry name" value="RlpA-like domain"/>
    <property type="match status" value="1"/>
</dbReference>
<dbReference type="InterPro" id="IPR051933">
    <property type="entry name" value="Resuscitation_pf_RpfB"/>
</dbReference>
<evidence type="ECO:0000313" key="5">
    <source>
        <dbReference type="Proteomes" id="UP000430692"/>
    </source>
</evidence>
<dbReference type="PANTHER" id="PTHR39160">
    <property type="entry name" value="CELL WALL-BINDING PROTEIN YOCH"/>
    <property type="match status" value="1"/>
</dbReference>
<dbReference type="InterPro" id="IPR036779">
    <property type="entry name" value="LysM_dom_sf"/>
</dbReference>
<keyword evidence="5" id="KW-1185">Reference proteome</keyword>
<dbReference type="Proteomes" id="UP000430692">
    <property type="component" value="Unassembled WGS sequence"/>
</dbReference>
<accession>A0A6I4VUV1</accession>
<dbReference type="PROSITE" id="PS51782">
    <property type="entry name" value="LYSM"/>
    <property type="match status" value="1"/>
</dbReference>
<dbReference type="Gene3D" id="3.10.350.10">
    <property type="entry name" value="LysM domain"/>
    <property type="match status" value="1"/>
</dbReference>
<dbReference type="AlphaFoldDB" id="A0A6I4VUV1"/>
<dbReference type="CDD" id="cd14667">
    <property type="entry name" value="3D_containing_proteins"/>
    <property type="match status" value="1"/>
</dbReference>
<dbReference type="GO" id="GO:0009254">
    <property type="term" value="P:peptidoglycan turnover"/>
    <property type="evidence" value="ECO:0007669"/>
    <property type="project" value="InterPro"/>
</dbReference>
<name>A0A6I4VUV1_9BACL</name>
<keyword evidence="1 2" id="KW-0732">Signal</keyword>
<proteinExistence type="predicted"/>
<comment type="caution">
    <text evidence="4">The sequence shown here is derived from an EMBL/GenBank/DDBJ whole genome shotgun (WGS) entry which is preliminary data.</text>
</comment>
<evidence type="ECO:0000256" key="1">
    <source>
        <dbReference type="ARBA" id="ARBA00022729"/>
    </source>
</evidence>
<protein>
    <submittedName>
        <fullName evidence="4">LysM peptidoglycan-binding domain-containing protein</fullName>
    </submittedName>
</protein>
<dbReference type="RefSeq" id="WP_160802966.1">
    <property type="nucleotide sequence ID" value="NZ_WUUL01000016.1"/>
</dbReference>
<feature type="signal peptide" evidence="2">
    <location>
        <begin position="1"/>
        <end position="27"/>
    </location>
</feature>
<evidence type="ECO:0000256" key="2">
    <source>
        <dbReference type="SAM" id="SignalP"/>
    </source>
</evidence>
<feature type="domain" description="LysM" evidence="3">
    <location>
        <begin position="31"/>
        <end position="75"/>
    </location>
</feature>
<dbReference type="PANTHER" id="PTHR39160:SF4">
    <property type="entry name" value="RESUSCITATION-PROMOTING FACTOR RPFB"/>
    <property type="match status" value="1"/>
</dbReference>
<feature type="chain" id="PRO_5026183870" evidence="2">
    <location>
        <begin position="28"/>
        <end position="207"/>
    </location>
</feature>
<dbReference type="CDD" id="cd00118">
    <property type="entry name" value="LysM"/>
    <property type="match status" value="1"/>
</dbReference>
<sequence>MKTKRLLVLFPITAVLLLGAFVNQSSAENLKTVRVQHGDTLYGLAKKYRLTVEQIAEANQITDPALIHIGQQLKIPILKTKTPIHTNKDSSSTMTSSEVSTFSRGKVLGSFTLTAYTSGYESTGKKPDDPFYGITSSGEPVQDGVTVAVDPKVIPIGSRVYIEGIGYRIAQDVGGAIKGKRIDVYISDLQSAKAFGVQHGKQVELVD</sequence>
<dbReference type="InterPro" id="IPR018392">
    <property type="entry name" value="LysM"/>
</dbReference>
<dbReference type="GO" id="GO:0004553">
    <property type="term" value="F:hydrolase activity, hydrolyzing O-glycosyl compounds"/>
    <property type="evidence" value="ECO:0007669"/>
    <property type="project" value="InterPro"/>
</dbReference>
<dbReference type="InterPro" id="IPR059180">
    <property type="entry name" value="3D_YorM"/>
</dbReference>
<dbReference type="SUPFAM" id="SSF50685">
    <property type="entry name" value="Barwin-like endoglucanases"/>
    <property type="match status" value="1"/>
</dbReference>
<dbReference type="Pfam" id="PF01476">
    <property type="entry name" value="LysM"/>
    <property type="match status" value="1"/>
</dbReference>
<evidence type="ECO:0000313" key="4">
    <source>
        <dbReference type="EMBL" id="MXQ55619.1"/>
    </source>
</evidence>
<dbReference type="EMBL" id="WUUL01000016">
    <property type="protein sequence ID" value="MXQ55619.1"/>
    <property type="molecule type" value="Genomic_DNA"/>
</dbReference>
<dbReference type="Pfam" id="PF06725">
    <property type="entry name" value="3D"/>
    <property type="match status" value="1"/>
</dbReference>
<reference evidence="4 5" key="1">
    <citation type="submission" date="2019-12" db="EMBL/GenBank/DDBJ databases">
        <title>Whole-genome analyses of novel actinobacteria.</title>
        <authorList>
            <person name="Sahin N."/>
            <person name="Saygin H."/>
        </authorList>
    </citation>
    <scope>NUCLEOTIDE SEQUENCE [LARGE SCALE GENOMIC DNA]</scope>
    <source>
        <strain evidence="4 5">KC615</strain>
    </source>
</reference>
<dbReference type="GO" id="GO:0019867">
    <property type="term" value="C:outer membrane"/>
    <property type="evidence" value="ECO:0007669"/>
    <property type="project" value="InterPro"/>
</dbReference>
<organism evidence="4 5">
    <name type="scientific">Shimazuella alba</name>
    <dbReference type="NCBI Taxonomy" id="2690964"/>
    <lineage>
        <taxon>Bacteria</taxon>
        <taxon>Bacillati</taxon>
        <taxon>Bacillota</taxon>
        <taxon>Bacilli</taxon>
        <taxon>Bacillales</taxon>
        <taxon>Thermoactinomycetaceae</taxon>
        <taxon>Shimazuella</taxon>
    </lineage>
</organism>
<dbReference type="SMART" id="SM00257">
    <property type="entry name" value="LysM"/>
    <property type="match status" value="1"/>
</dbReference>